<protein>
    <recommendedName>
        <fullName evidence="9">CRISPR-associated endonuclease Cas1</fullName>
        <ecNumber evidence="9">3.1.-.-</ecNumber>
    </recommendedName>
</protein>
<accession>A0A9X2V6J3</accession>
<keyword evidence="2 9" id="KW-0479">Metal-binding</keyword>
<dbReference type="NCBIfam" id="TIGR03641">
    <property type="entry name" value="cas1_HMARI"/>
    <property type="match status" value="1"/>
</dbReference>
<feature type="binding site" evidence="9">
    <location>
        <position position="273"/>
    </location>
    <ligand>
        <name>Mn(2+)</name>
        <dbReference type="ChEBI" id="CHEBI:29035"/>
    </ligand>
</feature>
<evidence type="ECO:0000256" key="10">
    <source>
        <dbReference type="SAM" id="MobiDB-lite"/>
    </source>
</evidence>
<dbReference type="InterPro" id="IPR042206">
    <property type="entry name" value="CRISPR-assoc_Cas1_C"/>
</dbReference>
<dbReference type="PANTHER" id="PTHR43219">
    <property type="entry name" value="CRISPR-ASSOCIATED ENDONUCLEASE CAS1"/>
    <property type="match status" value="1"/>
</dbReference>
<reference evidence="11" key="1">
    <citation type="submission" date="2022-08" db="EMBL/GenBank/DDBJ databases">
        <title>Genomic Encyclopedia of Type Strains, Phase V (KMG-V): Genome sequencing to study the core and pangenomes of soil and plant-associated prokaryotes.</title>
        <authorList>
            <person name="Whitman W."/>
        </authorList>
    </citation>
    <scope>NUCLEOTIDE SEQUENCE</scope>
    <source>
        <strain evidence="11">SP3026</strain>
    </source>
</reference>
<evidence type="ECO:0000256" key="8">
    <source>
        <dbReference type="ARBA" id="ARBA00023211"/>
    </source>
</evidence>
<dbReference type="EC" id="3.1.-.-" evidence="9"/>
<feature type="region of interest" description="Disordered" evidence="10">
    <location>
        <begin position="24"/>
        <end position="142"/>
    </location>
</feature>
<organism evidence="11 12">
    <name type="scientific">Salinibacter ruber</name>
    <dbReference type="NCBI Taxonomy" id="146919"/>
    <lineage>
        <taxon>Bacteria</taxon>
        <taxon>Pseudomonadati</taxon>
        <taxon>Rhodothermota</taxon>
        <taxon>Rhodothermia</taxon>
        <taxon>Rhodothermales</taxon>
        <taxon>Salinibacteraceae</taxon>
        <taxon>Salinibacter</taxon>
    </lineage>
</organism>
<feature type="compositionally biased region" description="Basic and acidic residues" evidence="10">
    <location>
        <begin position="114"/>
        <end position="133"/>
    </location>
</feature>
<dbReference type="InterPro" id="IPR042211">
    <property type="entry name" value="CRISPR-assoc_Cas1_N"/>
</dbReference>
<evidence type="ECO:0000313" key="11">
    <source>
        <dbReference type="EMBL" id="MCS4122271.1"/>
    </source>
</evidence>
<keyword evidence="3 9" id="KW-0255">Endonuclease</keyword>
<dbReference type="Gene3D" id="3.100.10.20">
    <property type="entry name" value="CRISPR-associated endonuclease Cas1, N-terminal domain"/>
    <property type="match status" value="1"/>
</dbReference>
<dbReference type="GO" id="GO:0043571">
    <property type="term" value="P:maintenance of CRISPR repeat elements"/>
    <property type="evidence" value="ECO:0007669"/>
    <property type="project" value="UniProtKB-UniRule"/>
</dbReference>
<keyword evidence="1 9" id="KW-0540">Nuclease</keyword>
<evidence type="ECO:0000256" key="6">
    <source>
        <dbReference type="ARBA" id="ARBA00023118"/>
    </source>
</evidence>
<dbReference type="GO" id="GO:0003677">
    <property type="term" value="F:DNA binding"/>
    <property type="evidence" value="ECO:0007669"/>
    <property type="project" value="UniProtKB-KW"/>
</dbReference>
<dbReference type="GO" id="GO:0004520">
    <property type="term" value="F:DNA endonuclease activity"/>
    <property type="evidence" value="ECO:0007669"/>
    <property type="project" value="InterPro"/>
</dbReference>
<dbReference type="GO" id="GO:0051607">
    <property type="term" value="P:defense response to virus"/>
    <property type="evidence" value="ECO:0007669"/>
    <property type="project" value="UniProtKB-UniRule"/>
</dbReference>
<comment type="cofactor">
    <cofactor evidence="9">
        <name>Mg(2+)</name>
        <dbReference type="ChEBI" id="CHEBI:18420"/>
    </cofactor>
    <cofactor evidence="9">
        <name>Mn(2+)</name>
        <dbReference type="ChEBI" id="CHEBI:29035"/>
    </cofactor>
</comment>
<dbReference type="Proteomes" id="UP001155144">
    <property type="component" value="Unassembled WGS sequence"/>
</dbReference>
<feature type="binding site" evidence="9">
    <location>
        <position position="341"/>
    </location>
    <ligand>
        <name>Mn(2+)</name>
        <dbReference type="ChEBI" id="CHEBI:29035"/>
    </ligand>
</feature>
<comment type="function">
    <text evidence="9">CRISPR (clustered regularly interspaced short palindromic repeat), is an adaptive immune system that provides protection against mobile genetic elements (viruses, transposable elements and conjugative plasmids). CRISPR clusters contain spacers, sequences complementary to antecedent mobile elements, and target invading nucleic acids. CRISPR clusters are transcribed and processed into CRISPR RNA (crRNA). Acts as a dsDNA endonuclease. Involved in the integration of spacer DNA into the CRISPR cassette.</text>
</comment>
<feature type="binding site" evidence="9">
    <location>
        <position position="356"/>
    </location>
    <ligand>
        <name>Mn(2+)</name>
        <dbReference type="ChEBI" id="CHEBI:29035"/>
    </ligand>
</feature>
<keyword evidence="8 9" id="KW-0464">Manganese</keyword>
<keyword evidence="4 9" id="KW-0378">Hydrolase</keyword>
<dbReference type="EMBL" id="JANUBL010000005">
    <property type="protein sequence ID" value="MCS4122271.1"/>
    <property type="molecule type" value="Genomic_DNA"/>
</dbReference>
<dbReference type="GO" id="GO:0046872">
    <property type="term" value="F:metal ion binding"/>
    <property type="evidence" value="ECO:0007669"/>
    <property type="project" value="UniProtKB-UniRule"/>
</dbReference>
<feature type="compositionally biased region" description="Basic and acidic residues" evidence="10">
    <location>
        <begin position="62"/>
        <end position="72"/>
    </location>
</feature>
<dbReference type="Gene3D" id="1.20.120.920">
    <property type="entry name" value="CRISPR-associated endonuclease Cas1, C-terminal domain"/>
    <property type="match status" value="1"/>
</dbReference>
<evidence type="ECO:0000256" key="1">
    <source>
        <dbReference type="ARBA" id="ARBA00022722"/>
    </source>
</evidence>
<dbReference type="PANTHER" id="PTHR43219:SF1">
    <property type="entry name" value="CRISPR-ASSOCIATED ENDONUCLEASE CAS1"/>
    <property type="match status" value="1"/>
</dbReference>
<evidence type="ECO:0000256" key="7">
    <source>
        <dbReference type="ARBA" id="ARBA00023125"/>
    </source>
</evidence>
<proteinExistence type="inferred from homology"/>
<evidence type="ECO:0000256" key="9">
    <source>
        <dbReference type="HAMAP-Rule" id="MF_01470"/>
    </source>
</evidence>
<dbReference type="AlphaFoldDB" id="A0A9X2V6J3"/>
<dbReference type="HAMAP" id="MF_01470">
    <property type="entry name" value="Cas1"/>
    <property type="match status" value="1"/>
</dbReference>
<comment type="subunit">
    <text evidence="9">Homodimer, forms a heterotetramer with a Cas2 homodimer.</text>
</comment>
<dbReference type="RefSeq" id="WP_259040252.1">
    <property type="nucleotide sequence ID" value="NZ_JANUAM010000009.1"/>
</dbReference>
<dbReference type="GO" id="GO:0016787">
    <property type="term" value="F:hydrolase activity"/>
    <property type="evidence" value="ECO:0007669"/>
    <property type="project" value="UniProtKB-KW"/>
</dbReference>
<keyword evidence="5 9" id="KW-0460">Magnesium</keyword>
<dbReference type="Pfam" id="PF01867">
    <property type="entry name" value="Cas_Cas1"/>
    <property type="match status" value="1"/>
</dbReference>
<comment type="similarity">
    <text evidence="9">Belongs to the CRISPR-associated endonuclease Cas1 family.</text>
</comment>
<evidence type="ECO:0000256" key="4">
    <source>
        <dbReference type="ARBA" id="ARBA00022801"/>
    </source>
</evidence>
<evidence type="ECO:0000313" key="12">
    <source>
        <dbReference type="Proteomes" id="UP001155144"/>
    </source>
</evidence>
<dbReference type="InterPro" id="IPR002729">
    <property type="entry name" value="CRISPR-assoc_Cas1"/>
</dbReference>
<comment type="caution">
    <text evidence="11">The sequence shown here is derived from an EMBL/GenBank/DDBJ whole genome shotgun (WGS) entry which is preliminary data.</text>
</comment>
<evidence type="ECO:0000256" key="2">
    <source>
        <dbReference type="ARBA" id="ARBA00022723"/>
    </source>
</evidence>
<evidence type="ECO:0000256" key="3">
    <source>
        <dbReference type="ARBA" id="ARBA00022759"/>
    </source>
</evidence>
<dbReference type="NCBIfam" id="TIGR00287">
    <property type="entry name" value="cas1"/>
    <property type="match status" value="1"/>
</dbReference>
<sequence length="451" mass="50809">MKRPYYLFSNGRLCRKQNTLCLERATESRSPGAEMPGDGIPLEEMATGAGRRPEGNGLGGDGRARGSEKDRPAASPDLSSSRNGSSGQNGEEATGGAHKKEPDGEGYPSEGYPSEDRLSEDHPSEAGTDDGRPSGELTGESVPFPVENAESIYCFGEIDVNSKLVAFLSKHNVPLFFFDYYGNYTASLYPKEHLQSGRLTVAQVRHYEDSGRRLALARSFVEASLSNIRRVLRYYASRLEESAEEVEEAISGIEDLREKAGEAGDPASLMGLEGRARRRYYRRWPALLGKAGSGFSFDRRSRQPPSNPLNALISFGNSLCYSVCLRQLYHTALDPTVSYLHEPGDRRFSLALDLAEVFKPLLVDRSIFRLVKTRQIQPDDFEERLGGTYLKESGRKTFVDHWDDRLQQTIEHRRLGRKISYERLVRLDAYRLVRHLCDPEEDPYEGFEMWW</sequence>
<feature type="compositionally biased region" description="Low complexity" evidence="10">
    <location>
        <begin position="79"/>
        <end position="90"/>
    </location>
</feature>
<gene>
    <name evidence="9" type="primary">cas1</name>
    <name evidence="11" type="ORF">GGP45_002631</name>
</gene>
<keyword evidence="7 9" id="KW-0238">DNA-binding</keyword>
<name>A0A9X2V6J3_9BACT</name>
<evidence type="ECO:0000256" key="5">
    <source>
        <dbReference type="ARBA" id="ARBA00022842"/>
    </source>
</evidence>
<dbReference type="InterPro" id="IPR019858">
    <property type="entry name" value="CRISPR-assoc_Cas1_HMARI/TNEAP"/>
</dbReference>
<keyword evidence="6 9" id="KW-0051">Antiviral defense</keyword>